<feature type="region of interest" description="Disordered" evidence="1">
    <location>
        <begin position="1"/>
        <end position="33"/>
    </location>
</feature>
<reference evidence="2 3" key="1">
    <citation type="submission" date="2017-06" db="EMBL/GenBank/DDBJ databases">
        <title>A platform for efficient transgenesis in Macrostomum lignano, a flatworm model organism for stem cell research.</title>
        <authorList>
            <person name="Berezikov E."/>
        </authorList>
    </citation>
    <scope>NUCLEOTIDE SEQUENCE [LARGE SCALE GENOMIC DNA]</scope>
    <source>
        <strain evidence="2">DV1</strain>
        <tissue evidence="2">Whole organism</tissue>
    </source>
</reference>
<gene>
    <name evidence="2" type="ORF">BOX15_Mlig033442g2</name>
</gene>
<comment type="caution">
    <text evidence="2">The sequence shown here is derived from an EMBL/GenBank/DDBJ whole genome shotgun (WGS) entry which is preliminary data.</text>
</comment>
<feature type="region of interest" description="Disordered" evidence="1">
    <location>
        <begin position="292"/>
        <end position="316"/>
    </location>
</feature>
<dbReference type="EMBL" id="NIVC01003166">
    <property type="protein sequence ID" value="PAA52911.1"/>
    <property type="molecule type" value="Genomic_DNA"/>
</dbReference>
<dbReference type="Proteomes" id="UP000215902">
    <property type="component" value="Unassembled WGS sequence"/>
</dbReference>
<feature type="compositionally biased region" description="Polar residues" evidence="1">
    <location>
        <begin position="1"/>
        <end position="12"/>
    </location>
</feature>
<evidence type="ECO:0000313" key="3">
    <source>
        <dbReference type="Proteomes" id="UP000215902"/>
    </source>
</evidence>
<accession>A0A267DUD9</accession>
<organism evidence="2 3">
    <name type="scientific">Macrostomum lignano</name>
    <dbReference type="NCBI Taxonomy" id="282301"/>
    <lineage>
        <taxon>Eukaryota</taxon>
        <taxon>Metazoa</taxon>
        <taxon>Spiralia</taxon>
        <taxon>Lophotrochozoa</taxon>
        <taxon>Platyhelminthes</taxon>
        <taxon>Rhabditophora</taxon>
        <taxon>Macrostomorpha</taxon>
        <taxon>Macrostomida</taxon>
        <taxon>Macrostomidae</taxon>
        <taxon>Macrostomum</taxon>
    </lineage>
</organism>
<proteinExistence type="predicted"/>
<feature type="compositionally biased region" description="Basic residues" evidence="1">
    <location>
        <begin position="13"/>
        <end position="24"/>
    </location>
</feature>
<keyword evidence="3" id="KW-1185">Reference proteome</keyword>
<dbReference type="AlphaFoldDB" id="A0A267DUD9"/>
<feature type="region of interest" description="Disordered" evidence="1">
    <location>
        <begin position="357"/>
        <end position="396"/>
    </location>
</feature>
<sequence>MGNRASSGVANRQNHHRGRRRRGGHTGPLGDTTPADWLMMLSLRGSSGLQACNCDPDTAALMQSALAQSYRPGLKWCNHDGRLWTAKLQGQPWHSQCPREIDQMAKHALSQLLQSLFRAGWRHPVAMETLRRSQLCIWLLTKQSPLPETEVFCLAPSCSDRLTLLGRPPPGAYDAVVGAVQRCWPKGLRPAAAGAPGCSHDNQLNEQQQGTTELRLRGNPWNAYERELRDASQCLAACAAAIGDIKEVRDDRADGVRWRLAMACCVRASQPSCLFFYSRSVRGELLVRKNGGENDGEIGNIHQSNKGEGEGESNGTSVATKLDYRYRLLGFSPPDYVRLLPSDQALLSAMYHRLTKSSRSPCQQQQQQEQLLEEQQRQPLQQQHKHLRLGGSPWRPDTPVAARSARLAVLELLNAAAWSVGVPECWLPSQPIRASGRVTEKPYLLLSSDSKRSEYDSSQRRQRFVCLAPSGSSALMLAGATRAESRLVRDTLESAGALADEEEFTNAKASLVVVGFQLNRRFWSTGGSGGGGGGLASATTCCCCCCCCCVAAEEVREQPVIGFCLLCSLD</sequence>
<protein>
    <submittedName>
        <fullName evidence="2">Uncharacterized protein</fullName>
    </submittedName>
</protein>
<dbReference type="STRING" id="282301.A0A267DUD9"/>
<dbReference type="OrthoDB" id="5857413at2759"/>
<evidence type="ECO:0000256" key="1">
    <source>
        <dbReference type="SAM" id="MobiDB-lite"/>
    </source>
</evidence>
<dbReference type="PANTHER" id="PTHR38696">
    <property type="entry name" value="MEDIATOR OF RNA POLYMERASE II TRANSCRIPTION SUBUNIT 13"/>
    <property type="match status" value="1"/>
</dbReference>
<dbReference type="PANTHER" id="PTHR38696:SF1">
    <property type="entry name" value="MEDIATOR OF RNA POLYMERASE II TRANSCRIPTION SUBUNIT 13"/>
    <property type="match status" value="1"/>
</dbReference>
<name>A0A267DUD9_9PLAT</name>
<evidence type="ECO:0000313" key="2">
    <source>
        <dbReference type="EMBL" id="PAA52911.1"/>
    </source>
</evidence>